<dbReference type="PANTHER" id="PTHR42648">
    <property type="entry name" value="TRANSPOSASE, PUTATIVE-RELATED"/>
    <property type="match status" value="1"/>
</dbReference>
<dbReference type="Pfam" id="PF00665">
    <property type="entry name" value="rve"/>
    <property type="match status" value="1"/>
</dbReference>
<accession>A0ABQ5ABX9</accession>
<keyword evidence="4" id="KW-1185">Reference proteome</keyword>
<dbReference type="InterPro" id="IPR039537">
    <property type="entry name" value="Retrotran_Ty1/copia-like"/>
</dbReference>
<evidence type="ECO:0000259" key="2">
    <source>
        <dbReference type="PROSITE" id="PS50994"/>
    </source>
</evidence>
<organism evidence="3 4">
    <name type="scientific">Tanacetum coccineum</name>
    <dbReference type="NCBI Taxonomy" id="301880"/>
    <lineage>
        <taxon>Eukaryota</taxon>
        <taxon>Viridiplantae</taxon>
        <taxon>Streptophyta</taxon>
        <taxon>Embryophyta</taxon>
        <taxon>Tracheophyta</taxon>
        <taxon>Spermatophyta</taxon>
        <taxon>Magnoliopsida</taxon>
        <taxon>eudicotyledons</taxon>
        <taxon>Gunneridae</taxon>
        <taxon>Pentapetalae</taxon>
        <taxon>asterids</taxon>
        <taxon>campanulids</taxon>
        <taxon>Asterales</taxon>
        <taxon>Asteraceae</taxon>
        <taxon>Asteroideae</taxon>
        <taxon>Anthemideae</taxon>
        <taxon>Anthemidinae</taxon>
        <taxon>Tanacetum</taxon>
    </lineage>
</organism>
<dbReference type="InterPro" id="IPR012337">
    <property type="entry name" value="RNaseH-like_sf"/>
</dbReference>
<dbReference type="PROSITE" id="PS50994">
    <property type="entry name" value="INTEGRASE"/>
    <property type="match status" value="2"/>
</dbReference>
<reference evidence="3" key="2">
    <citation type="submission" date="2022-01" db="EMBL/GenBank/DDBJ databases">
        <authorList>
            <person name="Yamashiro T."/>
            <person name="Shiraishi A."/>
            <person name="Satake H."/>
            <person name="Nakayama K."/>
        </authorList>
    </citation>
    <scope>NUCLEOTIDE SEQUENCE</scope>
</reference>
<feature type="compositionally biased region" description="Polar residues" evidence="1">
    <location>
        <begin position="406"/>
        <end position="417"/>
    </location>
</feature>
<dbReference type="Pfam" id="PF17921">
    <property type="entry name" value="Integrase_H2C2"/>
    <property type="match status" value="1"/>
</dbReference>
<reference evidence="3" key="1">
    <citation type="journal article" date="2022" name="Int. J. Mol. Sci.">
        <title>Draft Genome of Tanacetum Coccineum: Genomic Comparison of Closely Related Tanacetum-Family Plants.</title>
        <authorList>
            <person name="Yamashiro T."/>
            <person name="Shiraishi A."/>
            <person name="Nakayama K."/>
            <person name="Satake H."/>
        </authorList>
    </citation>
    <scope>NUCLEOTIDE SEQUENCE</scope>
</reference>
<dbReference type="SUPFAM" id="SSF53098">
    <property type="entry name" value="Ribonuclease H-like"/>
    <property type="match status" value="2"/>
</dbReference>
<feature type="region of interest" description="Disordered" evidence="1">
    <location>
        <begin position="380"/>
        <end position="417"/>
    </location>
</feature>
<evidence type="ECO:0000313" key="3">
    <source>
        <dbReference type="EMBL" id="GJT00150.1"/>
    </source>
</evidence>
<dbReference type="InterPro" id="IPR001584">
    <property type="entry name" value="Integrase_cat-core"/>
</dbReference>
<feature type="region of interest" description="Disordered" evidence="1">
    <location>
        <begin position="269"/>
        <end position="322"/>
    </location>
</feature>
<dbReference type="InterPro" id="IPR036397">
    <property type="entry name" value="RNaseH_sf"/>
</dbReference>
<dbReference type="InterPro" id="IPR025724">
    <property type="entry name" value="GAG-pre-integrase_dom"/>
</dbReference>
<dbReference type="PANTHER" id="PTHR42648:SF32">
    <property type="entry name" value="RIBONUCLEASE H-LIKE DOMAIN, GAG-PRE-INTEGRASE DOMAIN PROTEIN-RELATED"/>
    <property type="match status" value="1"/>
</dbReference>
<feature type="compositionally biased region" description="Basic and acidic residues" evidence="1">
    <location>
        <begin position="278"/>
        <end position="291"/>
    </location>
</feature>
<dbReference type="EMBL" id="BQNB010012172">
    <property type="protein sequence ID" value="GJT00150.1"/>
    <property type="molecule type" value="Genomic_DNA"/>
</dbReference>
<sequence>MIRRCVHGKEARDILEACHNGPTGGHHGANLTAKKVFDAGFFWPSIYKDAHELVKNCDSCQRQGKISQRDEMPQNSIQVCEIFDVWGIDFMGPFPSSKGNKYILVAVDYLFGAPLANHHERENAFCKTSLAKDMLKYGVTHRLSTAYHPQTSGQVEVSNRGLKRILERTVGENRASWSDKLDDALWAFRTAYKTPIGCTPYKLVYGKACHLPIELEHKAYWALKNANFDLQTGMSRIFEASRAICPSITRASQSSASFGNPDILILSTNERISKKRTKNEAKTTKPGSEWKSRKKTKSKSKPNRESDVDNSPVNDRFNIGEGFHAVPPPYTGNYMPSRPDLSFAGLDNSVYKSKVSKTETSISKTSKDIVENPKTVRPSALIIEDWDTDSDNNSENTHKQVEYPRKSQSPRGNRRSWNGMMTQKLGNGFEFIKKACFVCGSFNHLIKDYDFYDNKIVEKHVLNNKGRVTGQRKIRPVWNNVQRVNHQNKWTHPYPKRNFVPTIVATKSGQVPVNAAKQNSPRAASSIRTARPIKTVAPKSKVNDALPKTYSYFKAHSPVKRAFNQKLAAKTYNLNEKVKTARVNNVTTVGPKAVVSATVGYREMLLCPQHAGFGDQHEMLLTIPLKTVDHTCLKDLTMLIYKADSNYQEVDGGFVAFAGSPKGGKITRKGKIRTEKLDFEDVYFVKELKFNLFFVSQMCDKKNSALFTKTECLVLSPDFKLLDESQVLLKVLRQNNMYSFDLKNVGPSGGLTCLFAKATIDESNLWHRRLGHINFKTINKHVKGNLVRGLPSKLFENNHTCVACQKGKQHNSSCKTKLVSSISQPLQMLHMDLFGPTSVRSINYKIYCLVVTDDYSRFSWVFLLATKDETSGVLKTFITGIENQINHKVKIIRCDNGTKFKNNDMNQLCGMNGIKREFSVARTPQQNGVAVRKNMTLIEAARTMLADSLLPTTFWAEAVSTACYV</sequence>
<dbReference type="Gene3D" id="3.30.420.10">
    <property type="entry name" value="Ribonuclease H-like superfamily/Ribonuclease H"/>
    <property type="match status" value="2"/>
</dbReference>
<dbReference type="InterPro" id="IPR041588">
    <property type="entry name" value="Integrase_H2C2"/>
</dbReference>
<feature type="compositionally biased region" description="Basic residues" evidence="1">
    <location>
        <begin position="292"/>
        <end position="301"/>
    </location>
</feature>
<comment type="caution">
    <text evidence="3">The sequence shown here is derived from an EMBL/GenBank/DDBJ whole genome shotgun (WGS) entry which is preliminary data.</text>
</comment>
<evidence type="ECO:0000256" key="1">
    <source>
        <dbReference type="SAM" id="MobiDB-lite"/>
    </source>
</evidence>
<proteinExistence type="predicted"/>
<feature type="domain" description="Integrase catalytic" evidence="2">
    <location>
        <begin position="821"/>
        <end position="965"/>
    </location>
</feature>
<protein>
    <submittedName>
        <fullName evidence="3">Ribonuclease H-like domain-containing protein</fullName>
    </submittedName>
</protein>
<evidence type="ECO:0000313" key="4">
    <source>
        <dbReference type="Proteomes" id="UP001151760"/>
    </source>
</evidence>
<feature type="compositionally biased region" description="Basic and acidic residues" evidence="1">
    <location>
        <begin position="396"/>
        <end position="405"/>
    </location>
</feature>
<feature type="domain" description="Integrase catalytic" evidence="2">
    <location>
        <begin position="103"/>
        <end position="208"/>
    </location>
</feature>
<name>A0ABQ5ABX9_9ASTR</name>
<gene>
    <name evidence="3" type="ORF">Tco_0821319</name>
</gene>
<dbReference type="Gene3D" id="1.10.340.70">
    <property type="match status" value="1"/>
</dbReference>
<dbReference type="Proteomes" id="UP001151760">
    <property type="component" value="Unassembled WGS sequence"/>
</dbReference>
<dbReference type="Pfam" id="PF13976">
    <property type="entry name" value="gag_pre-integrs"/>
    <property type="match status" value="1"/>
</dbReference>